<reference evidence="3" key="1">
    <citation type="submission" date="2016-04" db="EMBL/GenBank/DDBJ databases">
        <title>Comparative genomics of biotechnologically important yeasts.</title>
        <authorList>
            <consortium name="DOE Joint Genome Institute"/>
            <person name="Riley R."/>
            <person name="Haridas S."/>
            <person name="Wolfe K.H."/>
            <person name="Lopes M.R."/>
            <person name="Hittinger C.T."/>
            <person name="Goker M."/>
            <person name="Salamov A."/>
            <person name="Wisecaver J."/>
            <person name="Long T.M."/>
            <person name="Aerts A.L."/>
            <person name="Barry K."/>
            <person name="Choi C."/>
            <person name="Clum A."/>
            <person name="Coughlan A.Y."/>
            <person name="Deshpande S."/>
            <person name="Douglass A.P."/>
            <person name="Hanson S.J."/>
            <person name="Klenk H.-P."/>
            <person name="Labutti K."/>
            <person name="Lapidus A."/>
            <person name="Lindquist E."/>
            <person name="Lipzen A."/>
            <person name="Meier-Kolthoff J.P."/>
            <person name="Ohm R.A."/>
            <person name="Otillar R.P."/>
            <person name="Pangilinan J."/>
            <person name="Peng Y."/>
            <person name="Rokas A."/>
            <person name="Rosa C.A."/>
            <person name="Scheuner C."/>
            <person name="Sibirny A.A."/>
            <person name="Slot J.C."/>
            <person name="Stielow J.B."/>
            <person name="Sun H."/>
            <person name="Kurtzman C.P."/>
            <person name="Blackwell M."/>
            <person name="Grigoriev I.V."/>
            <person name="Jeffries T.W."/>
        </authorList>
    </citation>
    <scope>NUCLEOTIDE SEQUENCE [LARGE SCALE GENOMIC DNA]</scope>
    <source>
        <strain evidence="3">NRRL YB-2248</strain>
    </source>
</reference>
<name>A0A1E4T2I1_9ASCO</name>
<keyword evidence="3" id="KW-1185">Reference proteome</keyword>
<dbReference type="OrthoDB" id="359154at2759"/>
<gene>
    <name evidence="2" type="ORF">CANARDRAFT_175659</name>
</gene>
<feature type="coiled-coil region" evidence="1">
    <location>
        <begin position="306"/>
        <end position="333"/>
    </location>
</feature>
<organism evidence="2 3">
    <name type="scientific">[Candida] arabinofermentans NRRL YB-2248</name>
    <dbReference type="NCBI Taxonomy" id="983967"/>
    <lineage>
        <taxon>Eukaryota</taxon>
        <taxon>Fungi</taxon>
        <taxon>Dikarya</taxon>
        <taxon>Ascomycota</taxon>
        <taxon>Saccharomycotina</taxon>
        <taxon>Pichiomycetes</taxon>
        <taxon>Pichiales</taxon>
        <taxon>Pichiaceae</taxon>
        <taxon>Ogataea</taxon>
        <taxon>Ogataea/Candida clade</taxon>
    </lineage>
</organism>
<evidence type="ECO:0008006" key="4">
    <source>
        <dbReference type="Google" id="ProtNLM"/>
    </source>
</evidence>
<evidence type="ECO:0000313" key="3">
    <source>
        <dbReference type="Proteomes" id="UP000094801"/>
    </source>
</evidence>
<evidence type="ECO:0000256" key="1">
    <source>
        <dbReference type="SAM" id="Coils"/>
    </source>
</evidence>
<sequence>MSSLRDLSKRYGANVDRFPHYLRKMFEQMSKKSQLPALRPDARIVEESKRFTKPSQWKVQVGDRVLITRGKLSGTVTKVAALHEASNRIYLEQSETRRIIAPQAFWQPNQDSHVLEYPKTYHINDVKVVGTIVEEDGTERDIAADKLVFKGAYFDQDYNKMMPIRRIKYNEHIVIPWPKPEPVEDCEFSTPREVTEVRTHYTDSIVKLDTPEGYSVETFRNPTAKNWSKWNKRYLSKSDIKKLTPPEMPLSETKKAMLADKLKIKEQQITEMSPEVLEFIGGKVAQHLNSITDPNFKQFVDANDPARFIAKKAKKAEEKKALIENNKENYKLNEIRKRVEQKHKSKSVKKHGNKIW</sequence>
<accession>A0A1E4T2I1</accession>
<dbReference type="InterPro" id="IPR008991">
    <property type="entry name" value="Translation_prot_SH3-like_sf"/>
</dbReference>
<dbReference type="Proteomes" id="UP000094801">
    <property type="component" value="Unassembled WGS sequence"/>
</dbReference>
<dbReference type="Gene3D" id="2.30.30.30">
    <property type="match status" value="1"/>
</dbReference>
<protein>
    <recommendedName>
        <fullName evidence="4">KOW domain-containing protein</fullName>
    </recommendedName>
</protein>
<dbReference type="InterPro" id="IPR014722">
    <property type="entry name" value="Rib_uL2_dom2"/>
</dbReference>
<dbReference type="STRING" id="983967.A0A1E4T2I1"/>
<dbReference type="Pfam" id="PF22682">
    <property type="entry name" value="Ribosomal_uL24m-like"/>
    <property type="match status" value="1"/>
</dbReference>
<dbReference type="SUPFAM" id="SSF50104">
    <property type="entry name" value="Translation proteins SH3-like domain"/>
    <property type="match status" value="1"/>
</dbReference>
<proteinExistence type="predicted"/>
<dbReference type="EMBL" id="KV453851">
    <property type="protein sequence ID" value="ODV85898.1"/>
    <property type="molecule type" value="Genomic_DNA"/>
</dbReference>
<dbReference type="AlphaFoldDB" id="A0A1E4T2I1"/>
<keyword evidence="1" id="KW-0175">Coiled coil</keyword>
<evidence type="ECO:0000313" key="2">
    <source>
        <dbReference type="EMBL" id="ODV85898.1"/>
    </source>
</evidence>